<keyword evidence="5" id="KW-1015">Disulfide bond</keyword>
<evidence type="ECO:0000256" key="5">
    <source>
        <dbReference type="ARBA" id="ARBA00023157"/>
    </source>
</evidence>
<dbReference type="InterPro" id="IPR003599">
    <property type="entry name" value="Ig_sub"/>
</dbReference>
<dbReference type="Pfam" id="PF00041">
    <property type="entry name" value="fn3"/>
    <property type="match status" value="3"/>
</dbReference>
<feature type="domain" description="Fibronectin type-III" evidence="10">
    <location>
        <begin position="700"/>
        <end position="758"/>
    </location>
</feature>
<feature type="domain" description="Fibronectin type-III" evidence="10">
    <location>
        <begin position="502"/>
        <end position="592"/>
    </location>
</feature>
<dbReference type="SMART" id="SM00408">
    <property type="entry name" value="IGc2"/>
    <property type="match status" value="4"/>
</dbReference>
<dbReference type="InterPro" id="IPR007110">
    <property type="entry name" value="Ig-like_dom"/>
</dbReference>
<evidence type="ECO:0000256" key="6">
    <source>
        <dbReference type="ARBA" id="ARBA00023180"/>
    </source>
</evidence>
<dbReference type="GO" id="GO:0098609">
    <property type="term" value="P:cell-cell adhesion"/>
    <property type="evidence" value="ECO:0007669"/>
    <property type="project" value="TreeGrafter"/>
</dbReference>
<dbReference type="InterPro" id="IPR036116">
    <property type="entry name" value="FN3_sf"/>
</dbReference>
<feature type="domain" description="Fibronectin type-III" evidence="10">
    <location>
        <begin position="403"/>
        <end position="496"/>
    </location>
</feature>
<comment type="similarity">
    <text evidence="2">Belongs to the immunoglobulin superfamily. DCC family.</text>
</comment>
<dbReference type="InterPro" id="IPR003961">
    <property type="entry name" value="FN3_dom"/>
</dbReference>
<dbReference type="SMART" id="SM00409">
    <property type="entry name" value="IG"/>
    <property type="match status" value="5"/>
</dbReference>
<evidence type="ECO:0000313" key="12">
    <source>
        <dbReference type="Proteomes" id="UP000537039"/>
    </source>
</evidence>
<dbReference type="EMBL" id="VXAE01012254">
    <property type="protein sequence ID" value="NXJ39674.1"/>
    <property type="molecule type" value="Genomic_DNA"/>
</dbReference>
<dbReference type="Proteomes" id="UP000537039">
    <property type="component" value="Unassembled WGS sequence"/>
</dbReference>
<dbReference type="FunFam" id="2.60.40.10:FF:000004">
    <property type="entry name" value="DCC isoform 1"/>
    <property type="match status" value="3"/>
</dbReference>
<dbReference type="Pfam" id="PF07679">
    <property type="entry name" value="I-set"/>
    <property type="match status" value="3"/>
</dbReference>
<evidence type="ECO:0000256" key="4">
    <source>
        <dbReference type="ARBA" id="ARBA00023136"/>
    </source>
</evidence>
<dbReference type="InterPro" id="IPR013098">
    <property type="entry name" value="Ig_I-set"/>
</dbReference>
<dbReference type="FunFam" id="2.60.40.10:FF:000216">
    <property type="entry name" value="neogenin isoform X1"/>
    <property type="match status" value="1"/>
</dbReference>
<evidence type="ECO:0000259" key="9">
    <source>
        <dbReference type="PROSITE" id="PS50835"/>
    </source>
</evidence>
<feature type="domain" description="Fibronectin type-III" evidence="10">
    <location>
        <begin position="597"/>
        <end position="690"/>
    </location>
</feature>
<protein>
    <submittedName>
        <fullName evidence="11">DCC protein</fullName>
    </submittedName>
</protein>
<comment type="subcellular location">
    <subcellularLocation>
        <location evidence="1">Membrane</location>
    </subcellularLocation>
</comment>
<feature type="region of interest" description="Disordered" evidence="8">
    <location>
        <begin position="679"/>
        <end position="704"/>
    </location>
</feature>
<feature type="domain" description="Ig-like" evidence="9">
    <location>
        <begin position="12"/>
        <end position="105"/>
    </location>
</feature>
<evidence type="ECO:0000256" key="1">
    <source>
        <dbReference type="ARBA" id="ARBA00004370"/>
    </source>
</evidence>
<dbReference type="CDD" id="cd05722">
    <property type="entry name" value="IgI_1_Neogenin_like"/>
    <property type="match status" value="1"/>
</dbReference>
<keyword evidence="7" id="KW-0393">Immunoglobulin domain</keyword>
<dbReference type="FunFam" id="2.60.40.10:FF:003668">
    <property type="match status" value="1"/>
</dbReference>
<dbReference type="SUPFAM" id="SSF49265">
    <property type="entry name" value="Fibronectin type III"/>
    <property type="match status" value="2"/>
</dbReference>
<dbReference type="Gene3D" id="2.60.40.10">
    <property type="entry name" value="Immunoglobulins"/>
    <property type="match status" value="8"/>
</dbReference>
<dbReference type="AlphaFoldDB" id="A0A7L0AZG4"/>
<proteinExistence type="inferred from homology"/>
<keyword evidence="4" id="KW-0472">Membrane</keyword>
<feature type="domain" description="Ig-like" evidence="9">
    <location>
        <begin position="206"/>
        <end position="298"/>
    </location>
</feature>
<keyword evidence="12" id="KW-1185">Reference proteome</keyword>
<feature type="domain" description="Ig-like" evidence="9">
    <location>
        <begin position="303"/>
        <end position="388"/>
    </location>
</feature>
<dbReference type="PANTHER" id="PTHR44170:SF8">
    <property type="entry name" value="NETRIN RECEPTOR DCC"/>
    <property type="match status" value="1"/>
</dbReference>
<feature type="non-terminal residue" evidence="11">
    <location>
        <position position="758"/>
    </location>
</feature>
<evidence type="ECO:0000256" key="3">
    <source>
        <dbReference type="ARBA" id="ARBA00022737"/>
    </source>
</evidence>
<evidence type="ECO:0000256" key="2">
    <source>
        <dbReference type="ARBA" id="ARBA00009588"/>
    </source>
</evidence>
<dbReference type="SMART" id="SM00060">
    <property type="entry name" value="FN3"/>
    <property type="match status" value="4"/>
</dbReference>
<evidence type="ECO:0000256" key="7">
    <source>
        <dbReference type="ARBA" id="ARBA00023319"/>
    </source>
</evidence>
<dbReference type="InterPro" id="IPR003598">
    <property type="entry name" value="Ig_sub2"/>
</dbReference>
<dbReference type="SUPFAM" id="SSF48726">
    <property type="entry name" value="Immunoglobulin"/>
    <property type="match status" value="4"/>
</dbReference>
<name>A0A7L0AZG4_9AVES</name>
<gene>
    <name evidence="11" type="primary">Dcc</name>
    <name evidence="11" type="ORF">CICMAG_R14377</name>
</gene>
<sequence>VSGSQIKTFTSLRFLTEPSDAVTMRGSNVLLNCIAESDQGAPVIKWKKDAVFLNLAVDERRQQLANGSLLIQNIVHSRHHKPDEGLYQCEASLEGIGAIISRTAKVMVAGPLRFLSQTESVTAFAGDTILLKCEVVGEPMPVVHWQRNQEDLFPSPADTRVAVLPSGALQISRVQHGDSGIYRCLAKNPASSRTGNDAEVRVLADPGLHRQQFFLQRPSNVVAMEGKDAVLECCVSGYPPPTFTWLRGDEVLPVRSKKYSLLAGSNLLISNVTDDDSGTYTCVVTYKNENSSGSAELSVMVTPWFLIRPSNLYAYESMDIEFECAVSGKPVPTVEWIKNGEVVIPSDYFQIVGGSNLRILGLVKSDEGFYQCVAENEAGNAQASAQLIIPEPAVPSSSVLPSAPRDVVPVLVSSRFVRLSWRPPAEARGSVQTYTVFFSRDGVNRERAVNTSQSGTLQLTVGNLKPEETYTFRVVAYNERGPGESSQPVKVATQPELQVPGPVENLRAVSTSPTSILVSWDPPAYANGPVQGYRLFCTETATGREQNVEVDGLSYRLEGLKKFTEYTLRFLAYNRYGPGVSTEDVTLTTLSDVPSAMPQNVSLEVVNSRSIKVSWLPPPPGTQNGFITGYKIRHRKTTRRGEIETLEPNNLWYLFTGLEKGSQYSFQVAAMTVNGTGPPSDWYTAETPENDLDESQVPDQPSSLHVRPLTTSIVMSWTPPLNPNIVVRGYIIGYGVGSPYAETVRVDSKQRYYSIENL</sequence>
<dbReference type="PANTHER" id="PTHR44170">
    <property type="entry name" value="PROTEIN SIDEKICK"/>
    <property type="match status" value="1"/>
</dbReference>
<dbReference type="Pfam" id="PF13895">
    <property type="entry name" value="Ig_2"/>
    <property type="match status" value="1"/>
</dbReference>
<reference evidence="11 12" key="1">
    <citation type="submission" date="2019-09" db="EMBL/GenBank/DDBJ databases">
        <title>Bird 10,000 Genomes (B10K) Project - Family phase.</title>
        <authorList>
            <person name="Zhang G."/>
        </authorList>
    </citation>
    <scope>NUCLEOTIDE SEQUENCE [LARGE SCALE GENOMIC DNA]</scope>
    <source>
        <strain evidence="11">B10K-DU-001-47</strain>
        <tissue evidence="11">Muscle</tissue>
    </source>
</reference>
<evidence type="ECO:0000256" key="8">
    <source>
        <dbReference type="SAM" id="MobiDB-lite"/>
    </source>
</evidence>
<feature type="domain" description="Ig-like" evidence="9">
    <location>
        <begin position="111"/>
        <end position="201"/>
    </location>
</feature>
<dbReference type="CDD" id="cd00063">
    <property type="entry name" value="FN3"/>
    <property type="match status" value="4"/>
</dbReference>
<accession>A0A7L0AZG4</accession>
<comment type="caution">
    <text evidence="11">The sequence shown here is derived from an EMBL/GenBank/DDBJ whole genome shotgun (WGS) entry which is preliminary data.</text>
</comment>
<dbReference type="PRINTS" id="PR00014">
    <property type="entry name" value="FNTYPEIII"/>
</dbReference>
<dbReference type="FunFam" id="2.60.40.10:FF:000187">
    <property type="entry name" value="neogenin isoform X2"/>
    <property type="match status" value="1"/>
</dbReference>
<dbReference type="GO" id="GO:0016020">
    <property type="term" value="C:membrane"/>
    <property type="evidence" value="ECO:0007669"/>
    <property type="project" value="UniProtKB-SubCell"/>
</dbReference>
<dbReference type="FunFam" id="2.60.40.10:FF:000189">
    <property type="entry name" value="Neogenin isoform 3"/>
    <property type="match status" value="1"/>
</dbReference>
<organism evidence="11 12">
    <name type="scientific">Ciconia maguari</name>
    <dbReference type="NCBI Taxonomy" id="52777"/>
    <lineage>
        <taxon>Eukaryota</taxon>
        <taxon>Metazoa</taxon>
        <taxon>Chordata</taxon>
        <taxon>Craniata</taxon>
        <taxon>Vertebrata</taxon>
        <taxon>Euteleostomi</taxon>
        <taxon>Archelosauria</taxon>
        <taxon>Archosauria</taxon>
        <taxon>Dinosauria</taxon>
        <taxon>Saurischia</taxon>
        <taxon>Theropoda</taxon>
        <taxon>Coelurosauria</taxon>
        <taxon>Aves</taxon>
        <taxon>Neognathae</taxon>
        <taxon>Neoaves</taxon>
        <taxon>Aequornithes</taxon>
        <taxon>Ciconiiformes</taxon>
        <taxon>Ciconiidae</taxon>
        <taxon>Ciconia</taxon>
    </lineage>
</organism>
<evidence type="ECO:0000259" key="10">
    <source>
        <dbReference type="PROSITE" id="PS50853"/>
    </source>
</evidence>
<dbReference type="PROSITE" id="PS50853">
    <property type="entry name" value="FN3"/>
    <property type="match status" value="4"/>
</dbReference>
<keyword evidence="3" id="KW-0677">Repeat</keyword>
<evidence type="ECO:0000313" key="11">
    <source>
        <dbReference type="EMBL" id="NXJ39674.1"/>
    </source>
</evidence>
<dbReference type="PROSITE" id="PS50835">
    <property type="entry name" value="IG_LIKE"/>
    <property type="match status" value="4"/>
</dbReference>
<keyword evidence="6" id="KW-0325">Glycoprotein</keyword>
<feature type="non-terminal residue" evidence="11">
    <location>
        <position position="1"/>
    </location>
</feature>
<dbReference type="InterPro" id="IPR036179">
    <property type="entry name" value="Ig-like_dom_sf"/>
</dbReference>
<dbReference type="CDD" id="cd00096">
    <property type="entry name" value="Ig"/>
    <property type="match status" value="1"/>
</dbReference>
<dbReference type="InterPro" id="IPR013783">
    <property type="entry name" value="Ig-like_fold"/>
</dbReference>